<evidence type="ECO:0000313" key="2">
    <source>
        <dbReference type="Proteomes" id="UP000005239"/>
    </source>
</evidence>
<protein>
    <submittedName>
        <fullName evidence="1">Uncharacterized protein</fullName>
    </submittedName>
</protein>
<organism evidence="1 2">
    <name type="scientific">Pristionchus pacificus</name>
    <name type="common">Parasitic nematode worm</name>
    <dbReference type="NCBI Taxonomy" id="54126"/>
    <lineage>
        <taxon>Eukaryota</taxon>
        <taxon>Metazoa</taxon>
        <taxon>Ecdysozoa</taxon>
        <taxon>Nematoda</taxon>
        <taxon>Chromadorea</taxon>
        <taxon>Rhabditida</taxon>
        <taxon>Rhabditina</taxon>
        <taxon>Diplogasteromorpha</taxon>
        <taxon>Diplogasteroidea</taxon>
        <taxon>Neodiplogasteridae</taxon>
        <taxon>Pristionchus</taxon>
    </lineage>
</organism>
<reference evidence="1" key="2">
    <citation type="submission" date="2022-06" db="UniProtKB">
        <authorList>
            <consortium name="EnsemblMetazoa"/>
        </authorList>
    </citation>
    <scope>IDENTIFICATION</scope>
    <source>
        <strain evidence="1">PS312</strain>
    </source>
</reference>
<accession>A0A2A6BX65</accession>
<keyword evidence="2" id="KW-1185">Reference proteome</keyword>
<accession>A0A8R1Z0L3</accession>
<proteinExistence type="predicted"/>
<name>A0A2A6BX65_PRIPA</name>
<dbReference type="EnsemblMetazoa" id="PPA42560.1">
    <property type="protein sequence ID" value="PPA42560.1"/>
    <property type="gene ID" value="WBGene00280929"/>
</dbReference>
<reference evidence="2" key="1">
    <citation type="journal article" date="2008" name="Nat. Genet.">
        <title>The Pristionchus pacificus genome provides a unique perspective on nematode lifestyle and parasitism.</title>
        <authorList>
            <person name="Dieterich C."/>
            <person name="Clifton S.W."/>
            <person name="Schuster L.N."/>
            <person name="Chinwalla A."/>
            <person name="Delehaunty K."/>
            <person name="Dinkelacker I."/>
            <person name="Fulton L."/>
            <person name="Fulton R."/>
            <person name="Godfrey J."/>
            <person name="Minx P."/>
            <person name="Mitreva M."/>
            <person name="Roeseler W."/>
            <person name="Tian H."/>
            <person name="Witte H."/>
            <person name="Yang S.P."/>
            <person name="Wilson R.K."/>
            <person name="Sommer R.J."/>
        </authorList>
    </citation>
    <scope>NUCLEOTIDE SEQUENCE [LARGE SCALE GENOMIC DNA]</scope>
    <source>
        <strain evidence="2">PS312</strain>
    </source>
</reference>
<dbReference type="AlphaFoldDB" id="A0A2A6BX65"/>
<dbReference type="Proteomes" id="UP000005239">
    <property type="component" value="Unassembled WGS sequence"/>
</dbReference>
<sequence>DEHMVIFAPGMAETLGFLRNFGNCTLLKGSLVWSRSLRGLPLLPFDDFEAEYVVLTW</sequence>
<evidence type="ECO:0000313" key="1">
    <source>
        <dbReference type="EnsemblMetazoa" id="PPA42560.1"/>
    </source>
</evidence>
<gene>
    <name evidence="1" type="primary">WBGene00280929</name>
</gene>